<keyword evidence="2 4" id="KW-0863">Zinc-finger</keyword>
<dbReference type="Proteomes" id="UP000504615">
    <property type="component" value="Unplaced"/>
</dbReference>
<dbReference type="GO" id="GO:0008270">
    <property type="term" value="F:zinc ion binding"/>
    <property type="evidence" value="ECO:0007669"/>
    <property type="project" value="UniProtKB-KW"/>
</dbReference>
<dbReference type="Pfam" id="PF01753">
    <property type="entry name" value="zf-MYND"/>
    <property type="match status" value="1"/>
</dbReference>
<evidence type="ECO:0000259" key="5">
    <source>
        <dbReference type="PROSITE" id="PS50865"/>
    </source>
</evidence>
<dbReference type="InterPro" id="IPR002893">
    <property type="entry name" value="Znf_MYND"/>
</dbReference>
<name>A0A6I9WY16_9HYME</name>
<evidence type="ECO:0000256" key="2">
    <source>
        <dbReference type="ARBA" id="ARBA00022771"/>
    </source>
</evidence>
<dbReference type="InterPro" id="IPR007320">
    <property type="entry name" value="PDCD2_C"/>
</dbReference>
<reference evidence="7" key="1">
    <citation type="submission" date="2025-08" db="UniProtKB">
        <authorList>
            <consortium name="RefSeq"/>
        </authorList>
    </citation>
    <scope>IDENTIFICATION</scope>
</reference>
<evidence type="ECO:0000256" key="4">
    <source>
        <dbReference type="PROSITE-ProRule" id="PRU00134"/>
    </source>
</evidence>
<dbReference type="KEGG" id="pbar:105433892"/>
<organism evidence="6 7">
    <name type="scientific">Pogonomyrmex barbatus</name>
    <name type="common">red harvester ant</name>
    <dbReference type="NCBI Taxonomy" id="144034"/>
    <lineage>
        <taxon>Eukaryota</taxon>
        <taxon>Metazoa</taxon>
        <taxon>Ecdysozoa</taxon>
        <taxon>Arthropoda</taxon>
        <taxon>Hexapoda</taxon>
        <taxon>Insecta</taxon>
        <taxon>Pterygota</taxon>
        <taxon>Neoptera</taxon>
        <taxon>Endopterygota</taxon>
        <taxon>Hymenoptera</taxon>
        <taxon>Apocrita</taxon>
        <taxon>Aculeata</taxon>
        <taxon>Formicoidea</taxon>
        <taxon>Formicidae</taxon>
        <taxon>Myrmicinae</taxon>
        <taxon>Pogonomyrmex</taxon>
    </lineage>
</organism>
<gene>
    <name evidence="7" type="primary">LOC105433892</name>
</gene>
<keyword evidence="3" id="KW-0862">Zinc</keyword>
<dbReference type="PANTHER" id="PTHR12298:SF4">
    <property type="entry name" value="PROGRAMMED CELL DEATH PROTEIN 2"/>
    <property type="match status" value="1"/>
</dbReference>
<dbReference type="CTD" id="45021"/>
<evidence type="ECO:0000313" key="6">
    <source>
        <dbReference type="Proteomes" id="UP000504615"/>
    </source>
</evidence>
<keyword evidence="1" id="KW-0479">Metal-binding</keyword>
<feature type="domain" description="MYND-type" evidence="5">
    <location>
        <begin position="136"/>
        <end position="173"/>
    </location>
</feature>
<keyword evidence="6" id="KW-1185">Reference proteome</keyword>
<dbReference type="AlphaFoldDB" id="A0A6I9WY16"/>
<accession>A0A6I9WY16</accession>
<dbReference type="Pfam" id="PF04194">
    <property type="entry name" value="PDCD2_C"/>
    <property type="match status" value="1"/>
</dbReference>
<dbReference type="RefSeq" id="XP_011647680.1">
    <property type="nucleotide sequence ID" value="XM_011649378.1"/>
</dbReference>
<dbReference type="PANTHER" id="PTHR12298">
    <property type="entry name" value="PCDC2 PROGRAMMED CELL DEATH PROTEIN 2 -RELATED"/>
    <property type="match status" value="1"/>
</dbReference>
<evidence type="ECO:0000256" key="1">
    <source>
        <dbReference type="ARBA" id="ARBA00022723"/>
    </source>
</evidence>
<proteinExistence type="predicted"/>
<evidence type="ECO:0000256" key="3">
    <source>
        <dbReference type="ARBA" id="ARBA00022833"/>
    </source>
</evidence>
<dbReference type="GO" id="GO:0005737">
    <property type="term" value="C:cytoplasm"/>
    <property type="evidence" value="ECO:0007669"/>
    <property type="project" value="InterPro"/>
</dbReference>
<evidence type="ECO:0000313" key="7">
    <source>
        <dbReference type="RefSeq" id="XP_011647680.1"/>
    </source>
</evidence>
<dbReference type="PROSITE" id="PS01360">
    <property type="entry name" value="ZF_MYND_1"/>
    <property type="match status" value="1"/>
</dbReference>
<sequence length="362" mass="42462">MSSSLDMAVDLGFVEKCESWRLESRFFPSKVGGRPAWLDLKNIPTKADLECEYCGDPCVFLCQIYAPYEEDVDAFHRTIYVFICKNVDCCKLNQNGNLKVFRSQMNRVNNFYPSEPPVEQKDWKTDIDVSQWTKTCHVCGILAPNHCGKCKIVNYCSRIHQVYDWKNRHKDICGMVEDKNDNSFLFPEYEIVIESDDITKENVEQNDLKSEQEEMEKYNTMVQDDRVGTFQHEDVNDDLLEMANDEKDEIFAEFRMKIDNYPDQILRYDRGGKVLYISSHNQTIDIPKCPECNGDRQFEFQIMPQLLNYLGSKDVIKCLDWGILAVFTCKQSCISKNKYIREYIWKQDIVQEETESKINQNI</sequence>
<dbReference type="Gene3D" id="6.10.140.2220">
    <property type="match status" value="1"/>
</dbReference>
<dbReference type="OrthoDB" id="443682at2759"/>
<dbReference type="GeneID" id="105433892"/>
<protein>
    <submittedName>
        <fullName evidence="7">Programmed cell death protein 2</fullName>
    </submittedName>
</protein>
<dbReference type="GO" id="GO:0005634">
    <property type="term" value="C:nucleus"/>
    <property type="evidence" value="ECO:0007669"/>
    <property type="project" value="TreeGrafter"/>
</dbReference>
<dbReference type="SUPFAM" id="SSF144232">
    <property type="entry name" value="HIT/MYND zinc finger-like"/>
    <property type="match status" value="1"/>
</dbReference>
<dbReference type="PROSITE" id="PS50865">
    <property type="entry name" value="ZF_MYND_2"/>
    <property type="match status" value="1"/>
</dbReference>